<dbReference type="InterPro" id="IPR019201">
    <property type="entry name" value="DUF2065"/>
</dbReference>
<gene>
    <name evidence="2" type="ORF">GL4_1607</name>
</gene>
<dbReference type="KEGG" id="mcg:GL4_1607"/>
<keyword evidence="1" id="KW-0812">Transmembrane</keyword>
<dbReference type="Pfam" id="PF09838">
    <property type="entry name" value="DUF2065"/>
    <property type="match status" value="1"/>
</dbReference>
<feature type="transmembrane region" description="Helical" evidence="1">
    <location>
        <begin position="37"/>
        <end position="54"/>
    </location>
</feature>
<protein>
    <recommendedName>
        <fullName evidence="4">Inner membrane protein YjeT</fullName>
    </recommendedName>
</protein>
<evidence type="ECO:0000256" key="1">
    <source>
        <dbReference type="SAM" id="Phobius"/>
    </source>
</evidence>
<evidence type="ECO:0000313" key="3">
    <source>
        <dbReference type="Proteomes" id="UP000031643"/>
    </source>
</evidence>
<evidence type="ECO:0008006" key="4">
    <source>
        <dbReference type="Google" id="ProtNLM"/>
    </source>
</evidence>
<name>A0A0A8K3E4_9HYPH</name>
<dbReference type="PANTHER" id="PTHR38602:SF1">
    <property type="entry name" value="INNER MEMBRANE PROTEIN"/>
    <property type="match status" value="1"/>
</dbReference>
<evidence type="ECO:0000313" key="2">
    <source>
        <dbReference type="EMBL" id="BAQ17062.1"/>
    </source>
</evidence>
<keyword evidence="3" id="KW-1185">Reference proteome</keyword>
<dbReference type="PANTHER" id="PTHR38602">
    <property type="entry name" value="INNER MEMBRANE PROTEIN-RELATED"/>
    <property type="match status" value="1"/>
</dbReference>
<accession>A0A0A8K3E4</accession>
<dbReference type="EMBL" id="AP014648">
    <property type="protein sequence ID" value="BAQ17062.1"/>
    <property type="molecule type" value="Genomic_DNA"/>
</dbReference>
<dbReference type="HOGENOM" id="CLU_179416_2_0_5"/>
<keyword evidence="1" id="KW-0472">Membrane</keyword>
<sequence>MAIGLVLVIEGLIWALAPRFGRRLLEAASDTPEQSLRLAGTFAVAVGVLLVWLIRG</sequence>
<dbReference type="AlphaFoldDB" id="A0A0A8K3E4"/>
<keyword evidence="1" id="KW-1133">Transmembrane helix</keyword>
<dbReference type="Proteomes" id="UP000031643">
    <property type="component" value="Chromosome"/>
</dbReference>
<proteinExistence type="predicted"/>
<dbReference type="STRING" id="1384459.GL4_1607"/>
<organism evidence="2 3">
    <name type="scientific">Methyloceanibacter caenitepidi</name>
    <dbReference type="NCBI Taxonomy" id="1384459"/>
    <lineage>
        <taxon>Bacteria</taxon>
        <taxon>Pseudomonadati</taxon>
        <taxon>Pseudomonadota</taxon>
        <taxon>Alphaproteobacteria</taxon>
        <taxon>Hyphomicrobiales</taxon>
        <taxon>Hyphomicrobiaceae</taxon>
        <taxon>Methyloceanibacter</taxon>
    </lineage>
</organism>
<reference evidence="2 3" key="1">
    <citation type="submission" date="2014-09" db="EMBL/GenBank/DDBJ databases">
        <title>Genome sequencing of Methyloceanibacter caenitepidi Gela4.</title>
        <authorList>
            <person name="Takeuchi M."/>
            <person name="Susumu S."/>
            <person name="Kamagata Y."/>
            <person name="Oshima K."/>
            <person name="Hattori M."/>
            <person name="Iwasaki W."/>
        </authorList>
    </citation>
    <scope>NUCLEOTIDE SEQUENCE [LARGE SCALE GENOMIC DNA]</scope>
    <source>
        <strain evidence="2 3">Gela4</strain>
    </source>
</reference>